<reference evidence="2" key="1">
    <citation type="submission" date="2016-05" db="EMBL/GenBank/DDBJ databases">
        <authorList>
            <person name="Naeem Raeece"/>
        </authorList>
    </citation>
    <scope>NUCLEOTIDE SEQUENCE [LARGE SCALE GENOMIC DNA]</scope>
</reference>
<protein>
    <submittedName>
        <fullName evidence="1">Uncharacterized protein</fullName>
    </submittedName>
</protein>
<name>A0A1A8YP50_PLAOA</name>
<evidence type="ECO:0000313" key="1">
    <source>
        <dbReference type="EMBL" id="SBT33311.1"/>
    </source>
</evidence>
<accession>A0A1A8YP50</accession>
<dbReference type="Proteomes" id="UP000078555">
    <property type="component" value="Unassembled WGS sequence"/>
</dbReference>
<evidence type="ECO:0000313" key="2">
    <source>
        <dbReference type="Proteomes" id="UP000078555"/>
    </source>
</evidence>
<dbReference type="EMBL" id="FLRD01000053">
    <property type="protein sequence ID" value="SBT33311.1"/>
    <property type="molecule type" value="Genomic_DNA"/>
</dbReference>
<keyword evidence="2" id="KW-1185">Reference proteome</keyword>
<sequence>MIYMRQPLHTSYKQRVTHSRLFKRGIHKYDEHRKGICEENDNIGMYPHYLSSSCGEKKKKKKKKKGYQRLGFFPIIIKANDFKRIFMNV</sequence>
<proteinExistence type="predicted"/>
<dbReference type="AlphaFoldDB" id="A0A1A8YP50"/>
<organism evidence="1 2">
    <name type="scientific">Plasmodium ovale wallikeri</name>
    <dbReference type="NCBI Taxonomy" id="864142"/>
    <lineage>
        <taxon>Eukaryota</taxon>
        <taxon>Sar</taxon>
        <taxon>Alveolata</taxon>
        <taxon>Apicomplexa</taxon>
        <taxon>Aconoidasida</taxon>
        <taxon>Haemosporida</taxon>
        <taxon>Plasmodiidae</taxon>
        <taxon>Plasmodium</taxon>
        <taxon>Plasmodium (Plasmodium)</taxon>
    </lineage>
</organism>
<gene>
    <name evidence="1" type="ORF">POVWA1_016470</name>
</gene>